<proteinExistence type="predicted"/>
<reference evidence="1 2" key="1">
    <citation type="submission" date="2018-03" db="EMBL/GenBank/DDBJ databases">
        <title>Genomes of Pezizomycetes fungi and the evolution of truffles.</title>
        <authorList>
            <person name="Murat C."/>
            <person name="Payen T."/>
            <person name="Noel B."/>
            <person name="Kuo A."/>
            <person name="Martin F.M."/>
        </authorList>
    </citation>
    <scope>NUCLEOTIDE SEQUENCE [LARGE SCALE GENOMIC DNA]</scope>
    <source>
        <strain evidence="1">091103-1</strain>
    </source>
</reference>
<name>A0A317T0W7_9PEZI</name>
<dbReference type="Gene3D" id="3.30.70.100">
    <property type="match status" value="2"/>
</dbReference>
<keyword evidence="2" id="KW-1185">Reference proteome</keyword>
<dbReference type="EMBL" id="PYWC01000006">
    <property type="protein sequence ID" value="PWW79770.1"/>
    <property type="molecule type" value="Genomic_DNA"/>
</dbReference>
<gene>
    <name evidence="1" type="ORF">C7212DRAFT_360967</name>
</gene>
<organism evidence="1 2">
    <name type="scientific">Tuber magnatum</name>
    <name type="common">white Piedmont truffle</name>
    <dbReference type="NCBI Taxonomy" id="42249"/>
    <lineage>
        <taxon>Eukaryota</taxon>
        <taxon>Fungi</taxon>
        <taxon>Dikarya</taxon>
        <taxon>Ascomycota</taxon>
        <taxon>Pezizomycotina</taxon>
        <taxon>Pezizomycetes</taxon>
        <taxon>Pezizales</taxon>
        <taxon>Tuberaceae</taxon>
        <taxon>Tuber</taxon>
    </lineage>
</organism>
<accession>A0A317T0W7</accession>
<dbReference type="InterPro" id="IPR011008">
    <property type="entry name" value="Dimeric_a/b-barrel"/>
</dbReference>
<dbReference type="STRING" id="42249.A0A317T0W7"/>
<sequence>MSRVTPVTEFITFPVEDGEKAVGSENWVRDIAKCIGCTSGNWGWQVEDGGNLHWALNWTSHTAQQAFLKQATYPFFKEKVIGMTSGAPSFFHATLTPHEPTAVFEAPVTEWCKLNIAPGTDKDEWISGFNNFKETLVLASGYRGHACGWGVEDPEMFMAVIGWESVESHHKFLKDEGGNMEWVVNISDVESMEIWHVKKGGSIPPAV</sequence>
<comment type="caution">
    <text evidence="1">The sequence shown here is derived from an EMBL/GenBank/DDBJ whole genome shotgun (WGS) entry which is preliminary data.</text>
</comment>
<protein>
    <recommendedName>
        <fullName evidence="3">ABM domain-containing protein</fullName>
    </recommendedName>
</protein>
<evidence type="ECO:0000313" key="1">
    <source>
        <dbReference type="EMBL" id="PWW79770.1"/>
    </source>
</evidence>
<dbReference type="AlphaFoldDB" id="A0A317T0W7"/>
<dbReference type="Proteomes" id="UP000246991">
    <property type="component" value="Unassembled WGS sequence"/>
</dbReference>
<evidence type="ECO:0000313" key="2">
    <source>
        <dbReference type="Proteomes" id="UP000246991"/>
    </source>
</evidence>
<evidence type="ECO:0008006" key="3">
    <source>
        <dbReference type="Google" id="ProtNLM"/>
    </source>
</evidence>
<dbReference type="OrthoDB" id="3830579at2759"/>
<dbReference type="SUPFAM" id="SSF54909">
    <property type="entry name" value="Dimeric alpha+beta barrel"/>
    <property type="match status" value="1"/>
</dbReference>